<sequence>MQDRDSTLPVLRVFPDYMADPVWNEEGAMVDTGHLPISNGLRIDLRTWRQEWEDLLGVAVSRYSIVDETAHQEWQARGRGLTKRLQDQLAGRATVIYEP</sequence>
<dbReference type="RefSeq" id="WP_284304841.1">
    <property type="nucleotide sequence ID" value="NZ_BSUO01000001.1"/>
</dbReference>
<protein>
    <submittedName>
        <fullName evidence="1">Uncharacterized protein</fullName>
    </submittedName>
</protein>
<name>A0ABQ6IW38_9MICO</name>
<evidence type="ECO:0000313" key="2">
    <source>
        <dbReference type="Proteomes" id="UP001157126"/>
    </source>
</evidence>
<dbReference type="Proteomes" id="UP001157126">
    <property type="component" value="Unassembled WGS sequence"/>
</dbReference>
<reference evidence="2" key="1">
    <citation type="journal article" date="2019" name="Int. J. Syst. Evol. Microbiol.">
        <title>The Global Catalogue of Microorganisms (GCM) 10K type strain sequencing project: providing services to taxonomists for standard genome sequencing and annotation.</title>
        <authorList>
            <consortium name="The Broad Institute Genomics Platform"/>
            <consortium name="The Broad Institute Genome Sequencing Center for Infectious Disease"/>
            <person name="Wu L."/>
            <person name="Ma J."/>
        </authorList>
    </citation>
    <scope>NUCLEOTIDE SEQUENCE [LARGE SCALE GENOMIC DNA]</scope>
    <source>
        <strain evidence="2">NBRC 113072</strain>
    </source>
</reference>
<accession>A0ABQ6IW38</accession>
<proteinExistence type="predicted"/>
<organism evidence="1 2">
    <name type="scientific">Mobilicoccus caccae</name>
    <dbReference type="NCBI Taxonomy" id="1859295"/>
    <lineage>
        <taxon>Bacteria</taxon>
        <taxon>Bacillati</taxon>
        <taxon>Actinomycetota</taxon>
        <taxon>Actinomycetes</taxon>
        <taxon>Micrococcales</taxon>
        <taxon>Dermatophilaceae</taxon>
        <taxon>Mobilicoccus</taxon>
    </lineage>
</organism>
<keyword evidence="2" id="KW-1185">Reference proteome</keyword>
<gene>
    <name evidence="1" type="ORF">GCM10025883_33260</name>
</gene>
<dbReference type="EMBL" id="BSUO01000001">
    <property type="protein sequence ID" value="GMA41281.1"/>
    <property type="molecule type" value="Genomic_DNA"/>
</dbReference>
<evidence type="ECO:0000313" key="1">
    <source>
        <dbReference type="EMBL" id="GMA41281.1"/>
    </source>
</evidence>
<comment type="caution">
    <text evidence="1">The sequence shown here is derived from an EMBL/GenBank/DDBJ whole genome shotgun (WGS) entry which is preliminary data.</text>
</comment>